<accession>A0A9W8JT71</accession>
<protein>
    <submittedName>
        <fullName evidence="1">Uncharacterized protein</fullName>
    </submittedName>
</protein>
<keyword evidence="2" id="KW-1185">Reference proteome</keyword>
<sequence length="147" mass="17580">MGLFRKRDTPLRAIYRLYEWLCTNSDSEIMQEAWYFFNLQPTWVLKDIKDPKDPDPFRYAILAAVVELLALSFNKKIKLGMRRGITNKKPLMIFEFKKDLNPPYEEAPLWCAEVPGPSGTFRSRSRFMYMDLQPLFKRRLLSPFWNF</sequence>
<dbReference type="AlphaFoldDB" id="A0A9W8JT71"/>
<comment type="caution">
    <text evidence="1">The sequence shown here is derived from an EMBL/GenBank/DDBJ whole genome shotgun (WGS) entry which is preliminary data.</text>
</comment>
<dbReference type="Proteomes" id="UP001148786">
    <property type="component" value="Unassembled WGS sequence"/>
</dbReference>
<proteinExistence type="predicted"/>
<name>A0A9W8JT71_9AGAR</name>
<evidence type="ECO:0000313" key="1">
    <source>
        <dbReference type="EMBL" id="KAJ3500962.1"/>
    </source>
</evidence>
<dbReference type="EMBL" id="JANKHO010001513">
    <property type="protein sequence ID" value="KAJ3500962.1"/>
    <property type="molecule type" value="Genomic_DNA"/>
</dbReference>
<organism evidence="1 2">
    <name type="scientific">Agrocybe chaxingu</name>
    <dbReference type="NCBI Taxonomy" id="84603"/>
    <lineage>
        <taxon>Eukaryota</taxon>
        <taxon>Fungi</taxon>
        <taxon>Dikarya</taxon>
        <taxon>Basidiomycota</taxon>
        <taxon>Agaricomycotina</taxon>
        <taxon>Agaricomycetes</taxon>
        <taxon>Agaricomycetidae</taxon>
        <taxon>Agaricales</taxon>
        <taxon>Agaricineae</taxon>
        <taxon>Strophariaceae</taxon>
        <taxon>Agrocybe</taxon>
    </lineage>
</organism>
<gene>
    <name evidence="1" type="ORF">NLJ89_g9557</name>
</gene>
<dbReference type="OrthoDB" id="5422293at2759"/>
<reference evidence="1" key="1">
    <citation type="submission" date="2022-07" db="EMBL/GenBank/DDBJ databases">
        <title>Genome Sequence of Agrocybe chaxingu.</title>
        <authorList>
            <person name="Buettner E."/>
        </authorList>
    </citation>
    <scope>NUCLEOTIDE SEQUENCE</scope>
    <source>
        <strain evidence="1">MP-N11</strain>
    </source>
</reference>
<evidence type="ECO:0000313" key="2">
    <source>
        <dbReference type="Proteomes" id="UP001148786"/>
    </source>
</evidence>